<sequence length="409" mass="46530">MKPLLSIVIPTKNRYRTLVNLVEHLLDWPSREFEVVVQDNSDMIMDAEFEVLLERKDDRLCYFHVKDPLSAIENCEFAIGNAKGEYTCFLGDDDGLIRQTLEVVKWMKDNEVDSLTCKHANYFWPDYRLKDRGAQQSLAGTLSYTNRSGSIQKLDPIAELINILQQGALVMSKIPRVYHGVVAKSALEQVKAITGSYFPGPVPDMTSSVGLSFVVKNHYYLDYPLIVAGASRNSMAGRGGLGEAHGQVEKEKSIPSEALESWSKEIPLYWAPNTIWPEGAMQSLKRLKKEEYIKYMDFNKVYYALYLDTLSYQTRLIEFLKQNDPSFDLKTFLSNTKLHKAGGRKNSVKQFVKVNSIILRLNTFVNVQVIRSKSIKGALKILEAKTERSFSENRTQFGLILSNKSKVIK</sequence>
<protein>
    <submittedName>
        <fullName evidence="2">Glycosyl transferase family 2</fullName>
    </submittedName>
</protein>
<evidence type="ECO:0000313" key="3">
    <source>
        <dbReference type="Proteomes" id="UP000031802"/>
    </source>
</evidence>
<name>A0A0B8T494_9SPHI</name>
<dbReference type="Gene3D" id="3.90.550.10">
    <property type="entry name" value="Spore Coat Polysaccharide Biosynthesis Protein SpsA, Chain A"/>
    <property type="match status" value="1"/>
</dbReference>
<dbReference type="AlphaFoldDB" id="A0A0B8T494"/>
<dbReference type="PATRIC" id="fig|1229276.3.peg.1950"/>
<gene>
    <name evidence="2" type="ORF">DI53_1897</name>
</gene>
<dbReference type="STRING" id="1229276.DI53_1897"/>
<dbReference type="Pfam" id="PF00535">
    <property type="entry name" value="Glycos_transf_2"/>
    <property type="match status" value="1"/>
</dbReference>
<dbReference type="eggNOG" id="COG1216">
    <property type="taxonomic scope" value="Bacteria"/>
</dbReference>
<evidence type="ECO:0000313" key="2">
    <source>
        <dbReference type="EMBL" id="KGE14283.1"/>
    </source>
</evidence>
<reference evidence="3" key="1">
    <citation type="submission" date="2014-04" db="EMBL/GenBank/DDBJ databases">
        <title>Whole-Genome optical mapping and complete genome sequence of Sphingobacterium deserti sp. nov., a new spaces isolated from desert in the west of China.</title>
        <authorList>
            <person name="Teng C."/>
            <person name="Zhou Z."/>
            <person name="Li X."/>
            <person name="Chen M."/>
            <person name="Lin M."/>
            <person name="Wang L."/>
            <person name="Su S."/>
            <person name="Zhang C."/>
            <person name="Zhang W."/>
        </authorList>
    </citation>
    <scope>NUCLEOTIDE SEQUENCE [LARGE SCALE GENOMIC DNA]</scope>
    <source>
        <strain evidence="3">ACCC05744</strain>
    </source>
</reference>
<reference evidence="2 3" key="2">
    <citation type="journal article" date="2015" name="PLoS ONE">
        <title>Whole-Genome Optical Mapping and Finished Genome Sequence of Sphingobacterium deserti sp. nov., a New Species Isolated from the Western Desert of China.</title>
        <authorList>
            <person name="Teng C."/>
            <person name="Zhou Z."/>
            <person name="Molnar I."/>
            <person name="Li X."/>
            <person name="Tang R."/>
            <person name="Chen M."/>
            <person name="Wang L."/>
            <person name="Su S."/>
            <person name="Zhang W."/>
            <person name="Lin M."/>
        </authorList>
    </citation>
    <scope>NUCLEOTIDE SEQUENCE [LARGE SCALE GENOMIC DNA]</scope>
    <source>
        <strain evidence="3">ACCC05744</strain>
    </source>
</reference>
<dbReference type="EMBL" id="JJMU01000028">
    <property type="protein sequence ID" value="KGE14283.1"/>
    <property type="molecule type" value="Genomic_DNA"/>
</dbReference>
<dbReference type="GO" id="GO:0016740">
    <property type="term" value="F:transferase activity"/>
    <property type="evidence" value="ECO:0007669"/>
    <property type="project" value="UniProtKB-KW"/>
</dbReference>
<dbReference type="InterPro" id="IPR029044">
    <property type="entry name" value="Nucleotide-diphossugar_trans"/>
</dbReference>
<proteinExistence type="predicted"/>
<feature type="domain" description="Glycosyltransferase 2-like" evidence="1">
    <location>
        <begin position="6"/>
        <end position="131"/>
    </location>
</feature>
<dbReference type="CDD" id="cd00761">
    <property type="entry name" value="Glyco_tranf_GTA_type"/>
    <property type="match status" value="1"/>
</dbReference>
<accession>A0A0B8T494</accession>
<dbReference type="InterPro" id="IPR001173">
    <property type="entry name" value="Glyco_trans_2-like"/>
</dbReference>
<keyword evidence="2" id="KW-0808">Transferase</keyword>
<dbReference type="OrthoDB" id="396512at2"/>
<dbReference type="SUPFAM" id="SSF53448">
    <property type="entry name" value="Nucleotide-diphospho-sugar transferases"/>
    <property type="match status" value="1"/>
</dbReference>
<organism evidence="2 3">
    <name type="scientific">Sphingobacterium deserti</name>
    <dbReference type="NCBI Taxonomy" id="1229276"/>
    <lineage>
        <taxon>Bacteria</taxon>
        <taxon>Pseudomonadati</taxon>
        <taxon>Bacteroidota</taxon>
        <taxon>Sphingobacteriia</taxon>
        <taxon>Sphingobacteriales</taxon>
        <taxon>Sphingobacteriaceae</taxon>
        <taxon>Sphingobacterium</taxon>
    </lineage>
</organism>
<dbReference type="Proteomes" id="UP000031802">
    <property type="component" value="Unassembled WGS sequence"/>
</dbReference>
<keyword evidence="3" id="KW-1185">Reference proteome</keyword>
<dbReference type="RefSeq" id="WP_052072268.1">
    <property type="nucleotide sequence ID" value="NZ_JJMU01000028.1"/>
</dbReference>
<comment type="caution">
    <text evidence="2">The sequence shown here is derived from an EMBL/GenBank/DDBJ whole genome shotgun (WGS) entry which is preliminary data.</text>
</comment>
<evidence type="ECO:0000259" key="1">
    <source>
        <dbReference type="Pfam" id="PF00535"/>
    </source>
</evidence>